<keyword evidence="1" id="KW-0051">Antiviral defense</keyword>
<dbReference type="EMBL" id="JBHTAP010000002">
    <property type="protein sequence ID" value="MFC7236634.1"/>
    <property type="molecule type" value="Genomic_DNA"/>
</dbReference>
<keyword evidence="4" id="KW-1185">Reference proteome</keyword>
<gene>
    <name evidence="3" type="primary">cas6</name>
    <name evidence="3" type="ORF">ACFQJ4_15140</name>
</gene>
<dbReference type="GeneID" id="79268373"/>
<evidence type="ECO:0000256" key="1">
    <source>
        <dbReference type="ARBA" id="ARBA00023118"/>
    </source>
</evidence>
<feature type="domain" description="CRISPR associated protein Cas6 C-terminal" evidence="2">
    <location>
        <begin position="144"/>
        <end position="252"/>
    </location>
</feature>
<sequence length="272" mass="30594">MRLLIKLRAEADAAYQNAWHHKLRGRVWQGIDGSKYDDLHDADRPIGLTFSNIFPWGDIEEGDRRHVMVSAADPDILGPIAGDLIENRDFNVGEMAFSVEEITGLHPDVGEPGTRGTIESGTGVLVRIPPWRTDDYGIEHEGDEALYWRPEHTLEPFKTQLENNLDQKHDYCCPEHLPGPSDREGELFDEYELIKTFAVPVEVTQGVELTYVLSKWRFGYRVRDDHHRRHLNLALDAGIGERNALGLGFLNIQEGSKERATASGQASVAGDD</sequence>
<dbReference type="GO" id="GO:0051607">
    <property type="term" value="P:defense response to virus"/>
    <property type="evidence" value="ECO:0007669"/>
    <property type="project" value="UniProtKB-KW"/>
</dbReference>
<dbReference type="NCBIfam" id="TIGR01877">
    <property type="entry name" value="cas_cas6"/>
    <property type="match status" value="1"/>
</dbReference>
<comment type="caution">
    <text evidence="3">The sequence shown here is derived from an EMBL/GenBank/DDBJ whole genome shotgun (WGS) entry which is preliminary data.</text>
</comment>
<evidence type="ECO:0000313" key="4">
    <source>
        <dbReference type="Proteomes" id="UP001596398"/>
    </source>
</evidence>
<evidence type="ECO:0000313" key="3">
    <source>
        <dbReference type="EMBL" id="MFC7236634.1"/>
    </source>
</evidence>
<dbReference type="Proteomes" id="UP001596398">
    <property type="component" value="Unassembled WGS sequence"/>
</dbReference>
<dbReference type="Pfam" id="PF01881">
    <property type="entry name" value="Cas_Cas6_C"/>
    <property type="match status" value="1"/>
</dbReference>
<name>A0ABD5ZU69_9EURY</name>
<dbReference type="RefSeq" id="WP_276236226.1">
    <property type="nucleotide sequence ID" value="NZ_CP119803.1"/>
</dbReference>
<accession>A0ABD5ZU69</accession>
<dbReference type="Gene3D" id="3.30.70.1900">
    <property type="match status" value="1"/>
</dbReference>
<dbReference type="InterPro" id="IPR010156">
    <property type="entry name" value="CRISPR-assoc_prot_Cas6"/>
</dbReference>
<proteinExistence type="predicted"/>
<evidence type="ECO:0000259" key="2">
    <source>
        <dbReference type="Pfam" id="PF01881"/>
    </source>
</evidence>
<organism evidence="3 4">
    <name type="scientific">Halosegnis marinus</name>
    <dbReference type="NCBI Taxonomy" id="3034023"/>
    <lineage>
        <taxon>Archaea</taxon>
        <taxon>Methanobacteriati</taxon>
        <taxon>Methanobacteriota</taxon>
        <taxon>Stenosarchaea group</taxon>
        <taxon>Halobacteria</taxon>
        <taxon>Halobacteriales</taxon>
        <taxon>Natronomonadaceae</taxon>
        <taxon>Halosegnis</taxon>
    </lineage>
</organism>
<dbReference type="AlphaFoldDB" id="A0ABD5ZU69"/>
<protein>
    <submittedName>
        <fullName evidence="3">CRISPR-associated endoribonuclease Cas6</fullName>
    </submittedName>
</protein>
<dbReference type="InterPro" id="IPR049435">
    <property type="entry name" value="Cas_Cas6_C"/>
</dbReference>
<reference evidence="3 4" key="1">
    <citation type="journal article" date="2019" name="Int. J. Syst. Evol. Microbiol.">
        <title>The Global Catalogue of Microorganisms (GCM) 10K type strain sequencing project: providing services to taxonomists for standard genome sequencing and annotation.</title>
        <authorList>
            <consortium name="The Broad Institute Genomics Platform"/>
            <consortium name="The Broad Institute Genome Sequencing Center for Infectious Disease"/>
            <person name="Wu L."/>
            <person name="Ma J."/>
        </authorList>
    </citation>
    <scope>NUCLEOTIDE SEQUENCE [LARGE SCALE GENOMIC DNA]</scope>
    <source>
        <strain evidence="3 4">DT85</strain>
    </source>
</reference>